<dbReference type="RefSeq" id="WP_040432899.1">
    <property type="nucleotide sequence ID" value="NZ_JBIAZU010000012.1"/>
</dbReference>
<evidence type="ECO:0000313" key="3">
    <source>
        <dbReference type="Proteomes" id="UP001602245"/>
    </source>
</evidence>
<dbReference type="InterPro" id="IPR002931">
    <property type="entry name" value="Transglutaminase-like"/>
</dbReference>
<organism evidence="2 3">
    <name type="scientific">Paractinoplanes globisporus</name>
    <dbReference type="NCBI Taxonomy" id="113565"/>
    <lineage>
        <taxon>Bacteria</taxon>
        <taxon>Bacillati</taxon>
        <taxon>Actinomycetota</taxon>
        <taxon>Actinomycetes</taxon>
        <taxon>Micromonosporales</taxon>
        <taxon>Micromonosporaceae</taxon>
        <taxon>Paractinoplanes</taxon>
    </lineage>
</organism>
<dbReference type="InterPro" id="IPR038765">
    <property type="entry name" value="Papain-like_cys_pep_sf"/>
</dbReference>
<dbReference type="Gene3D" id="3.10.620.30">
    <property type="match status" value="1"/>
</dbReference>
<accession>A0ABW6WWA3</accession>
<comment type="caution">
    <text evidence="2">The sequence shown here is derived from an EMBL/GenBank/DDBJ whole genome shotgun (WGS) entry which is preliminary data.</text>
</comment>
<feature type="domain" description="Transglutaminase-like" evidence="1">
    <location>
        <begin position="76"/>
        <end position="140"/>
    </location>
</feature>
<dbReference type="EMBL" id="JBIAZU010000012">
    <property type="protein sequence ID" value="MFF5297553.1"/>
    <property type="molecule type" value="Genomic_DNA"/>
</dbReference>
<keyword evidence="3" id="KW-1185">Reference proteome</keyword>
<protein>
    <submittedName>
        <fullName evidence="2">Transglutaminase-like domain-containing protein</fullName>
    </submittedName>
</protein>
<dbReference type="Pfam" id="PF01841">
    <property type="entry name" value="Transglut_core"/>
    <property type="match status" value="1"/>
</dbReference>
<gene>
    <name evidence="2" type="ORF">ACFY35_49670</name>
</gene>
<evidence type="ECO:0000313" key="2">
    <source>
        <dbReference type="EMBL" id="MFF5297553.1"/>
    </source>
</evidence>
<name>A0ABW6WWA3_9ACTN</name>
<dbReference type="SUPFAM" id="SSF54001">
    <property type="entry name" value="Cysteine proteinases"/>
    <property type="match status" value="1"/>
</dbReference>
<proteinExistence type="predicted"/>
<evidence type="ECO:0000259" key="1">
    <source>
        <dbReference type="Pfam" id="PF01841"/>
    </source>
</evidence>
<sequence length="284" mass="30857">MTTLGYYAEPGPLTTAGPGATALAALPSRLPDLAGAVRGLLTHEAGSARSATGHLRATRQILDRILAADPRPLTEPRPAARRLAGCCRHFTLVTVAALRAHGIPARARCGFARYFTPGRYGDHWVVEYWNAAASRWALADSQLSPELCQALGITFDPGAVPREQFVVAGDAWIRCRTGDLDPARCGLEGEGQSGWWWIAGNLVRDVAALAKMELLPWDMWGCMPGPGDSISDTLAEEFDQVATLTADPATATESRARYDDERFRVPAYVHNFVRQTNEPVFETI</sequence>
<reference evidence="2 3" key="1">
    <citation type="submission" date="2024-10" db="EMBL/GenBank/DDBJ databases">
        <title>The Natural Products Discovery Center: Release of the First 8490 Sequenced Strains for Exploring Actinobacteria Biosynthetic Diversity.</title>
        <authorList>
            <person name="Kalkreuter E."/>
            <person name="Kautsar S.A."/>
            <person name="Yang D."/>
            <person name="Bader C.D."/>
            <person name="Teijaro C.N."/>
            <person name="Fluegel L."/>
            <person name="Davis C.M."/>
            <person name="Simpson J.R."/>
            <person name="Lauterbach L."/>
            <person name="Steele A.D."/>
            <person name="Gui C."/>
            <person name="Meng S."/>
            <person name="Li G."/>
            <person name="Viehrig K."/>
            <person name="Ye F."/>
            <person name="Su P."/>
            <person name="Kiefer A.F."/>
            <person name="Nichols A."/>
            <person name="Cepeda A.J."/>
            <person name="Yan W."/>
            <person name="Fan B."/>
            <person name="Jiang Y."/>
            <person name="Adhikari A."/>
            <person name="Zheng C.-J."/>
            <person name="Schuster L."/>
            <person name="Cowan T.M."/>
            <person name="Smanski M.J."/>
            <person name="Chevrette M.G."/>
            <person name="De Carvalho L.P.S."/>
            <person name="Shen B."/>
        </authorList>
    </citation>
    <scope>NUCLEOTIDE SEQUENCE [LARGE SCALE GENOMIC DNA]</scope>
    <source>
        <strain evidence="2 3">NPDC000087</strain>
    </source>
</reference>
<dbReference type="Proteomes" id="UP001602245">
    <property type="component" value="Unassembled WGS sequence"/>
</dbReference>